<name>A0A0K2GFD2_NITMO</name>
<dbReference type="RefSeq" id="WP_238590363.1">
    <property type="nucleotide sequence ID" value="NZ_CP011801.1"/>
</dbReference>
<evidence type="ECO:0000313" key="3">
    <source>
        <dbReference type="EMBL" id="ALA59661.1"/>
    </source>
</evidence>
<feature type="modified residue" description="4-aspartylphosphate" evidence="1">
    <location>
        <position position="68"/>
    </location>
</feature>
<dbReference type="InterPro" id="IPR001789">
    <property type="entry name" value="Sig_transdc_resp-reg_receiver"/>
</dbReference>
<organism evidence="3 4">
    <name type="scientific">Nitrospira moscoviensis</name>
    <dbReference type="NCBI Taxonomy" id="42253"/>
    <lineage>
        <taxon>Bacteria</taxon>
        <taxon>Pseudomonadati</taxon>
        <taxon>Nitrospirota</taxon>
        <taxon>Nitrospiria</taxon>
        <taxon>Nitrospirales</taxon>
        <taxon>Nitrospiraceae</taxon>
        <taxon>Nitrospira</taxon>
    </lineage>
</organism>
<dbReference type="InterPro" id="IPR052893">
    <property type="entry name" value="TCS_response_regulator"/>
</dbReference>
<dbReference type="PANTHER" id="PTHR44520">
    <property type="entry name" value="RESPONSE REGULATOR RCP1-RELATED"/>
    <property type="match status" value="1"/>
</dbReference>
<dbReference type="PANTHER" id="PTHR44520:SF2">
    <property type="entry name" value="RESPONSE REGULATOR RCP1"/>
    <property type="match status" value="1"/>
</dbReference>
<dbReference type="CDD" id="cd17557">
    <property type="entry name" value="REC_Rcp-like"/>
    <property type="match status" value="1"/>
</dbReference>
<dbReference type="SUPFAM" id="SSF52172">
    <property type="entry name" value="CheY-like"/>
    <property type="match status" value="1"/>
</dbReference>
<dbReference type="KEGG" id="nmv:NITMOv2_3266"/>
<dbReference type="EMBL" id="CP011801">
    <property type="protein sequence ID" value="ALA59661.1"/>
    <property type="molecule type" value="Genomic_DNA"/>
</dbReference>
<sequence>MTAVTNRPVDILLVEDNEDDVVIIQEAFAESRLVTIRNTVSDGEEALAYLRREGRYHVAPLPTLVLLDINMPKKNGFEVIQAMKADPGLRSLPVVMLTMSDREEDIVRSYASGACSYIRKPVDLAQFHMVVKGFELYWTVISRIPVAHKTC</sequence>
<accession>A0A0K2GFD2</accession>
<evidence type="ECO:0000313" key="4">
    <source>
        <dbReference type="Proteomes" id="UP000069205"/>
    </source>
</evidence>
<dbReference type="AlphaFoldDB" id="A0A0K2GFD2"/>
<dbReference type="InterPro" id="IPR011006">
    <property type="entry name" value="CheY-like_superfamily"/>
</dbReference>
<keyword evidence="1" id="KW-0597">Phosphoprotein</keyword>
<dbReference type="SMART" id="SM00448">
    <property type="entry name" value="REC"/>
    <property type="match status" value="1"/>
</dbReference>
<dbReference type="PROSITE" id="PS50110">
    <property type="entry name" value="RESPONSE_REGULATORY"/>
    <property type="match status" value="1"/>
</dbReference>
<feature type="domain" description="Response regulatory" evidence="2">
    <location>
        <begin position="10"/>
        <end position="135"/>
    </location>
</feature>
<evidence type="ECO:0000256" key="1">
    <source>
        <dbReference type="PROSITE-ProRule" id="PRU00169"/>
    </source>
</evidence>
<protein>
    <submittedName>
        <fullName evidence="3">CheY-like response regulator</fullName>
    </submittedName>
</protein>
<dbReference type="Proteomes" id="UP000069205">
    <property type="component" value="Chromosome"/>
</dbReference>
<gene>
    <name evidence="3" type="ORF">NITMOv2_3266</name>
</gene>
<dbReference type="PATRIC" id="fig|42253.5.peg.3219"/>
<dbReference type="Gene3D" id="3.40.50.2300">
    <property type="match status" value="1"/>
</dbReference>
<dbReference type="STRING" id="42253.NITMOv2_3266"/>
<dbReference type="Pfam" id="PF00072">
    <property type="entry name" value="Response_reg"/>
    <property type="match status" value="1"/>
</dbReference>
<dbReference type="GO" id="GO:0000160">
    <property type="term" value="P:phosphorelay signal transduction system"/>
    <property type="evidence" value="ECO:0007669"/>
    <property type="project" value="InterPro"/>
</dbReference>
<evidence type="ECO:0000259" key="2">
    <source>
        <dbReference type="PROSITE" id="PS50110"/>
    </source>
</evidence>
<reference evidence="3 4" key="1">
    <citation type="journal article" date="2015" name="Proc. Natl. Acad. Sci. U.S.A.">
        <title>Expanded metabolic versatility of ubiquitous nitrite-oxidizing bacteria from the genus Nitrospira.</title>
        <authorList>
            <person name="Koch H."/>
            <person name="Lucker S."/>
            <person name="Albertsen M."/>
            <person name="Kitzinger K."/>
            <person name="Herbold C."/>
            <person name="Spieck E."/>
            <person name="Nielsen P.H."/>
            <person name="Wagner M."/>
            <person name="Daims H."/>
        </authorList>
    </citation>
    <scope>NUCLEOTIDE SEQUENCE [LARGE SCALE GENOMIC DNA]</scope>
    <source>
        <strain evidence="3 4">NSP M-1</strain>
    </source>
</reference>
<proteinExistence type="predicted"/>
<keyword evidence="4" id="KW-1185">Reference proteome</keyword>